<evidence type="ECO:0000313" key="6">
    <source>
        <dbReference type="Proteomes" id="UP000799536"/>
    </source>
</evidence>
<dbReference type="PROSITE" id="PS00455">
    <property type="entry name" value="AMP_BINDING"/>
    <property type="match status" value="1"/>
</dbReference>
<proteinExistence type="inferred from homology"/>
<name>A0A9P4JKC4_9PLEO</name>
<dbReference type="InterPro" id="IPR020806">
    <property type="entry name" value="PKS_PP-bd"/>
</dbReference>
<dbReference type="InterPro" id="IPR036736">
    <property type="entry name" value="ACP-like_sf"/>
</dbReference>
<sequence length="1070" mass="117990">MATEHAQLSNWRNELTPNIVDHLAKVLPNSPYALYPISPVTYDDGYRTVTYKDFANAVNGLAWWLHDNLGPSKDFDVLAYIGPNDVRYTALILGAIKAGYVALFTSPRNSIPAHCELFEKSKCQTMLTPSPPPPAVEPLLAAYPMKHLQVPSVVDLLDTVHPHYPYNKTFDTARLEPFVVIHTSGSTGMPKPLFWTHETAVVHSRYIAQDPPPGFQALDRLFQGKRMLNTFPPFHGACIAIHLFNSVPFGTVSIAPLSGAIATAEGVVRALEKAPAETAFLVPSVVSELCQNPGLLEYCSQNLELILYAGGDLPQLVGDKIAAKVHFRCQYGASEVGLLCQLIAPDMTAADWRYVRYHPGQGLEFEEITPGMYELIVKRDPKYEAHQLPFTIGPDLQSLQVFRSRDLFVKHPTVSDCWGWRARADDIIVFLNGEKTNPVSMEQHIVASEDAVSYALVFGMQRFQAGLLVEPAAKLGELNQAETISFIDAIWPSIDEANEAAPAHARVEKSMVLLTTPDKPMIRSGKGTIQRAATIAQYTAEIDDLFLKADSAFDGAEGASVDTNDSKQVSELIQQAIAQVNPNLLQEETDNFFSLGMDSLMAVRLIRALRHRLGQPDLSVSIVHNNPSVQQLTQYIVGEEAVNDNGDVQKTSEMQVLLAEYEQMIAQIPARSHEAGETVEKSNKGEIVVLTGSTGSLGTHLLEALLENPSTSHVYCLNRRENAQEIQETKAKTTGFQLGQHSDRITFLHATLDQPNLGLAEETYEVLRSTTTSIIHNAWLVNFIMPLNTFCPQFDGLINLFKLAASRSDPPKLLYISSISSVGQLSHRSKSHSILEEVVRDLDASYGIGYAKSKLFSELLCDKAARCLDIPISFARVGQIAGPVTGETVGLWNVQEWLPSLILTSISMGAIPDSLGAELSKVDWVPVDILSRTLVELGLNQEESDRATKGALAFNLVNPQATSWKELLPCFVSSIETHSNEHIDVVPLKSWLDKLRTLSEGFSADAAELLAWINPLHNSLFQYHTIPRAGCYEGYGHSLLAARSTSEGSKNRLEDFAKRIPELQVKFNRK</sequence>
<evidence type="ECO:0000256" key="3">
    <source>
        <dbReference type="ARBA" id="ARBA00029454"/>
    </source>
</evidence>
<evidence type="ECO:0000256" key="1">
    <source>
        <dbReference type="ARBA" id="ARBA00022450"/>
    </source>
</evidence>
<dbReference type="Gene3D" id="1.10.1200.10">
    <property type="entry name" value="ACP-like"/>
    <property type="match status" value="1"/>
</dbReference>
<evidence type="ECO:0000313" key="5">
    <source>
        <dbReference type="EMBL" id="KAF2198724.1"/>
    </source>
</evidence>
<dbReference type="PANTHER" id="PTHR43439:SF2">
    <property type="entry name" value="ENZYME, PUTATIVE (JCVI)-RELATED"/>
    <property type="match status" value="1"/>
</dbReference>
<keyword evidence="6" id="KW-1185">Reference proteome</keyword>
<dbReference type="InterPro" id="IPR013120">
    <property type="entry name" value="FAR_NAD-bd"/>
</dbReference>
<dbReference type="InterPro" id="IPR042099">
    <property type="entry name" value="ANL_N_sf"/>
</dbReference>
<dbReference type="Proteomes" id="UP000799536">
    <property type="component" value="Unassembled WGS sequence"/>
</dbReference>
<organism evidence="5 6">
    <name type="scientific">Delitschia confertaspora ATCC 74209</name>
    <dbReference type="NCBI Taxonomy" id="1513339"/>
    <lineage>
        <taxon>Eukaryota</taxon>
        <taxon>Fungi</taxon>
        <taxon>Dikarya</taxon>
        <taxon>Ascomycota</taxon>
        <taxon>Pezizomycotina</taxon>
        <taxon>Dothideomycetes</taxon>
        <taxon>Pleosporomycetidae</taxon>
        <taxon>Pleosporales</taxon>
        <taxon>Delitschiaceae</taxon>
        <taxon>Delitschia</taxon>
    </lineage>
</organism>
<dbReference type="InterPro" id="IPR009081">
    <property type="entry name" value="PP-bd_ACP"/>
</dbReference>
<dbReference type="SUPFAM" id="SSF51735">
    <property type="entry name" value="NAD(P)-binding Rossmann-fold domains"/>
    <property type="match status" value="1"/>
</dbReference>
<dbReference type="Gene3D" id="3.40.50.720">
    <property type="entry name" value="NAD(P)-binding Rossmann-like Domain"/>
    <property type="match status" value="1"/>
</dbReference>
<dbReference type="Pfam" id="PF23562">
    <property type="entry name" value="AMP-binding_C_3"/>
    <property type="match status" value="1"/>
</dbReference>
<keyword evidence="2" id="KW-0597">Phosphoprotein</keyword>
<dbReference type="SMART" id="SM00823">
    <property type="entry name" value="PKS_PP"/>
    <property type="match status" value="1"/>
</dbReference>
<dbReference type="InterPro" id="IPR006162">
    <property type="entry name" value="Ppantetheine_attach_site"/>
</dbReference>
<dbReference type="AlphaFoldDB" id="A0A9P4JKC4"/>
<protein>
    <submittedName>
        <fullName evidence="5">Acetyl-CoA synthetase-like protein</fullName>
    </submittedName>
</protein>
<evidence type="ECO:0000259" key="4">
    <source>
        <dbReference type="PROSITE" id="PS50075"/>
    </source>
</evidence>
<dbReference type="Pfam" id="PF07993">
    <property type="entry name" value="NAD_binding_4"/>
    <property type="match status" value="1"/>
</dbReference>
<keyword evidence="1" id="KW-0596">Phosphopantetheine</keyword>
<dbReference type="SUPFAM" id="SSF56801">
    <property type="entry name" value="Acetyl-CoA synthetase-like"/>
    <property type="match status" value="1"/>
</dbReference>
<dbReference type="InterPro" id="IPR051414">
    <property type="entry name" value="Adenylate-forming_Reductase"/>
</dbReference>
<gene>
    <name evidence="5" type="ORF">GQ43DRAFT_492987</name>
</gene>
<dbReference type="InterPro" id="IPR036291">
    <property type="entry name" value="NAD(P)-bd_dom_sf"/>
</dbReference>
<dbReference type="InterPro" id="IPR000873">
    <property type="entry name" value="AMP-dep_synth/lig_dom"/>
</dbReference>
<accession>A0A9P4JKC4</accession>
<comment type="similarity">
    <text evidence="3">Belongs to the NRP synthetase family.</text>
</comment>
<evidence type="ECO:0000256" key="2">
    <source>
        <dbReference type="ARBA" id="ARBA00022553"/>
    </source>
</evidence>
<dbReference type="PROSITE" id="PS50075">
    <property type="entry name" value="CARRIER"/>
    <property type="match status" value="1"/>
</dbReference>
<dbReference type="SUPFAM" id="SSF47336">
    <property type="entry name" value="ACP-like"/>
    <property type="match status" value="1"/>
</dbReference>
<comment type="caution">
    <text evidence="5">The sequence shown here is derived from an EMBL/GenBank/DDBJ whole genome shotgun (WGS) entry which is preliminary data.</text>
</comment>
<dbReference type="PROSITE" id="PS00012">
    <property type="entry name" value="PHOSPHOPANTETHEINE"/>
    <property type="match status" value="1"/>
</dbReference>
<dbReference type="GO" id="GO:0031177">
    <property type="term" value="F:phosphopantetheine binding"/>
    <property type="evidence" value="ECO:0007669"/>
    <property type="project" value="InterPro"/>
</dbReference>
<dbReference type="OrthoDB" id="429813at2759"/>
<reference evidence="5" key="1">
    <citation type="journal article" date="2020" name="Stud. Mycol.">
        <title>101 Dothideomycetes genomes: a test case for predicting lifestyles and emergence of pathogens.</title>
        <authorList>
            <person name="Haridas S."/>
            <person name="Albert R."/>
            <person name="Binder M."/>
            <person name="Bloem J."/>
            <person name="Labutti K."/>
            <person name="Salamov A."/>
            <person name="Andreopoulos B."/>
            <person name="Baker S."/>
            <person name="Barry K."/>
            <person name="Bills G."/>
            <person name="Bluhm B."/>
            <person name="Cannon C."/>
            <person name="Castanera R."/>
            <person name="Culley D."/>
            <person name="Daum C."/>
            <person name="Ezra D."/>
            <person name="Gonzalez J."/>
            <person name="Henrissat B."/>
            <person name="Kuo A."/>
            <person name="Liang C."/>
            <person name="Lipzen A."/>
            <person name="Lutzoni F."/>
            <person name="Magnuson J."/>
            <person name="Mondo S."/>
            <person name="Nolan M."/>
            <person name="Ohm R."/>
            <person name="Pangilinan J."/>
            <person name="Park H.-J."/>
            <person name="Ramirez L."/>
            <person name="Alfaro M."/>
            <person name="Sun H."/>
            <person name="Tritt A."/>
            <person name="Yoshinaga Y."/>
            <person name="Zwiers L.-H."/>
            <person name="Turgeon B."/>
            <person name="Goodwin S."/>
            <person name="Spatafora J."/>
            <person name="Crous P."/>
            <person name="Grigoriev I."/>
        </authorList>
    </citation>
    <scope>NUCLEOTIDE SEQUENCE</scope>
    <source>
        <strain evidence="5">ATCC 74209</strain>
    </source>
</reference>
<dbReference type="PANTHER" id="PTHR43439">
    <property type="entry name" value="PHENYLACETATE-COENZYME A LIGASE"/>
    <property type="match status" value="1"/>
</dbReference>
<dbReference type="Pfam" id="PF00501">
    <property type="entry name" value="AMP-binding"/>
    <property type="match status" value="1"/>
</dbReference>
<dbReference type="Gene3D" id="3.40.50.12780">
    <property type="entry name" value="N-terminal domain of ligase-like"/>
    <property type="match status" value="1"/>
</dbReference>
<feature type="domain" description="Carrier" evidence="4">
    <location>
        <begin position="564"/>
        <end position="640"/>
    </location>
</feature>
<dbReference type="InterPro" id="IPR020845">
    <property type="entry name" value="AMP-binding_CS"/>
</dbReference>
<dbReference type="Pfam" id="PF00550">
    <property type="entry name" value="PP-binding"/>
    <property type="match status" value="1"/>
</dbReference>
<dbReference type="EMBL" id="ML994122">
    <property type="protein sequence ID" value="KAF2198724.1"/>
    <property type="molecule type" value="Genomic_DNA"/>
</dbReference>